<organism evidence="1 2">
    <name type="scientific">Cytophaga hutchinsonii (strain ATCC 33406 / DSM 1761 / CIP 103989 / NBRC 15051 / NCIMB 9469 / D465)</name>
    <dbReference type="NCBI Taxonomy" id="269798"/>
    <lineage>
        <taxon>Bacteria</taxon>
        <taxon>Pseudomonadati</taxon>
        <taxon>Bacteroidota</taxon>
        <taxon>Cytophagia</taxon>
        <taxon>Cytophagales</taxon>
        <taxon>Cytophagaceae</taxon>
        <taxon>Cytophaga</taxon>
    </lineage>
</organism>
<dbReference type="Proteomes" id="UP000001822">
    <property type="component" value="Chromosome"/>
</dbReference>
<keyword evidence="2" id="KW-1185">Reference proteome</keyword>
<protein>
    <submittedName>
        <fullName evidence="1">Uncharacterized protein</fullName>
    </submittedName>
</protein>
<dbReference type="RefSeq" id="WP_011586303.1">
    <property type="nucleotide sequence ID" value="NC_008255.1"/>
</dbReference>
<accession>A0A6N4SUW1</accession>
<reference evidence="1 2" key="1">
    <citation type="journal article" date="2007" name="Appl. Environ. Microbiol.">
        <title>Genome sequence of the cellulolytic gliding bacterium Cytophaga hutchinsonii.</title>
        <authorList>
            <person name="Xie G."/>
            <person name="Bruce D.C."/>
            <person name="Challacombe J.F."/>
            <person name="Chertkov O."/>
            <person name="Detter J.C."/>
            <person name="Gilna P."/>
            <person name="Han C.S."/>
            <person name="Lucas S."/>
            <person name="Misra M."/>
            <person name="Myers G.L."/>
            <person name="Richardson P."/>
            <person name="Tapia R."/>
            <person name="Thayer N."/>
            <person name="Thompson L.S."/>
            <person name="Brettin T.S."/>
            <person name="Henrissat B."/>
            <person name="Wilson D.B."/>
            <person name="McBride M.J."/>
        </authorList>
    </citation>
    <scope>NUCLEOTIDE SEQUENCE [LARGE SCALE GENOMIC DNA]</scope>
    <source>
        <strain evidence="2">ATCC 33406 / DSM 1761 / CIP 103989 / NBRC 15051 / NCIMB 9469 / D465</strain>
    </source>
</reference>
<proteinExistence type="predicted"/>
<name>A0A6N4SUW1_CYTH3</name>
<dbReference type="EMBL" id="CP000383">
    <property type="protein sequence ID" value="ABG60193.1"/>
    <property type="molecule type" value="Genomic_DNA"/>
</dbReference>
<evidence type="ECO:0000313" key="1">
    <source>
        <dbReference type="EMBL" id="ABG60193.1"/>
    </source>
</evidence>
<evidence type="ECO:0000313" key="2">
    <source>
        <dbReference type="Proteomes" id="UP000001822"/>
    </source>
</evidence>
<sequence length="134" mass="16004">MKSDFDKAFIEIEHGIVTKYPFTSQCGKYWEYCDWFAKYINANGSQYYKTYFKRCENIHSQFYLNISEIKIGDILEFVGKGKFGNKRKFGIVKSIKFNRVAIYVTSIWLKAEEIQRDIHSMIREEKIKKILNKN</sequence>
<dbReference type="KEGG" id="chu:CHU_2951"/>
<dbReference type="AlphaFoldDB" id="A0A6N4SUW1"/>
<gene>
    <name evidence="1" type="ordered locus">CHU_2951</name>
</gene>